<dbReference type="Proteomes" id="UP001208570">
    <property type="component" value="Unassembled WGS sequence"/>
</dbReference>
<name>A0AAD9JFK3_9ANNE</name>
<dbReference type="EMBL" id="JAODUP010000353">
    <property type="protein sequence ID" value="KAK2151723.1"/>
    <property type="molecule type" value="Genomic_DNA"/>
</dbReference>
<feature type="region of interest" description="Disordered" evidence="1">
    <location>
        <begin position="724"/>
        <end position="764"/>
    </location>
</feature>
<gene>
    <name evidence="2" type="ORF">LSH36_353g02023</name>
</gene>
<organism evidence="2 3">
    <name type="scientific">Paralvinella palmiformis</name>
    <dbReference type="NCBI Taxonomy" id="53620"/>
    <lineage>
        <taxon>Eukaryota</taxon>
        <taxon>Metazoa</taxon>
        <taxon>Spiralia</taxon>
        <taxon>Lophotrochozoa</taxon>
        <taxon>Annelida</taxon>
        <taxon>Polychaeta</taxon>
        <taxon>Sedentaria</taxon>
        <taxon>Canalipalpata</taxon>
        <taxon>Terebellida</taxon>
        <taxon>Terebelliformia</taxon>
        <taxon>Alvinellidae</taxon>
        <taxon>Paralvinella</taxon>
    </lineage>
</organism>
<protein>
    <submittedName>
        <fullName evidence="2">Uncharacterized protein</fullName>
    </submittedName>
</protein>
<feature type="compositionally biased region" description="Basic and acidic residues" evidence="1">
    <location>
        <begin position="1"/>
        <end position="24"/>
    </location>
</feature>
<feature type="compositionally biased region" description="Low complexity" evidence="1">
    <location>
        <begin position="890"/>
        <end position="905"/>
    </location>
</feature>
<accession>A0AAD9JFK3</accession>
<evidence type="ECO:0000256" key="1">
    <source>
        <dbReference type="SAM" id="MobiDB-lite"/>
    </source>
</evidence>
<feature type="region of interest" description="Disordered" evidence="1">
    <location>
        <begin position="1"/>
        <end position="356"/>
    </location>
</feature>
<feature type="region of interest" description="Disordered" evidence="1">
    <location>
        <begin position="798"/>
        <end position="985"/>
    </location>
</feature>
<feature type="compositionally biased region" description="Basic and acidic residues" evidence="1">
    <location>
        <begin position="798"/>
        <end position="808"/>
    </location>
</feature>
<dbReference type="AlphaFoldDB" id="A0AAD9JFK3"/>
<feature type="compositionally biased region" description="Basic and acidic residues" evidence="1">
    <location>
        <begin position="535"/>
        <end position="550"/>
    </location>
</feature>
<evidence type="ECO:0000313" key="3">
    <source>
        <dbReference type="Proteomes" id="UP001208570"/>
    </source>
</evidence>
<sequence>MYGMSAKDRMSLFEKKGSSSDVKKTSGGPKKIGKLNIASKKEAEKLPLNKPLAKKIGTKKEREEQIEGSSKLQEKKVEEKKPEEKKPVEKKPEEKKPEEKKPVEKKPVEKKPEEKKPEEKKPVEKKPEEKKPEEKKPVEKKPEEKKPVEKKPEEKKQTEKRPEEKTTLEKKPIEKKSLEKKPIEKKPDVKKVEEKKTEPNKIEDKKVQEKREEIKKPVVNKTGEDEKEAEKKLMEKKAEEKKLTEKKEEAKKSERMEKPTPKEPSKPEKPAEPLKAAEKIEEAKKPELKKPEPKKEEAKKPELKKPEPKTEEAKKPELKKPEDKEPAASEPKEDVTKVTPKVGQTANKGPEVRKSATLRPGVAVIDDLDLDSELEANLGVVSDIELQSPTVASAGPALVVGKAEVGIKEAKPTDVKTPAVQQAAELTEVKAPPPPQQAKTTIKGTVAIEEIPPTSLELKAKSAKDAAPASSTTMKVEALPQTELHLKAKPQTTKVQPAEAKIQAVKQPPPKTDGLVTTKPAPTKQEPPITAGKVPAEKKPEPSKPKEETAKPAPQSQVKPSGPAKAVEQKAAPKPAVKQNAEDREVSAILDAALKQEKPETKNVEVVVPKKESVMPKTEFKPLPDEFYNTIFYFSGMGTMVGSALAEGVYVAENTARISLDDEDVQNAKKDKMKAEADKEAVIKAARVQATDISVELKHLQNLLDSLPTFMDTDINAQQVARATDKAVRGSHFPPQKREPSSWVKRQPVSQQQQQQQQNAIPTWKQQVQDGMVMMGQQPSQRAHPGVQAQPFVPAGLKEKQAPGEGTKKPTVLPQPKIEPTPPEEQRLRSVEPVKIQQPGSNIHKETTTIGPPPTAVQDQIQPVSAAQAFVPPPPPPPPPQPSSKPPGGVPVLPVAAPLAPAGVPSDLHRPGAVRTEAAETKPPAEYLVKIAGKDREPTGERTREFGVHTPDARIPTQPWQQRYGKKKVDELPQPRPFGGVINPKGLKTWQLSRLRTLEAQGFDVKQPEDFDTYAHMKSQSEENLPSLAPYLVSGRSKEQDFRKLAGDGSPAGYQRPSPYVTPGPVPFNPVSSTSFQPMANFGFKPKSKSISTPTFRSVAAPYSVPKVYEPTINGTLPYCDL</sequence>
<comment type="caution">
    <text evidence="2">The sequence shown here is derived from an EMBL/GenBank/DDBJ whole genome shotgun (WGS) entry which is preliminary data.</text>
</comment>
<feature type="compositionally biased region" description="Basic and acidic residues" evidence="1">
    <location>
        <begin position="932"/>
        <end position="947"/>
    </location>
</feature>
<feature type="region of interest" description="Disordered" evidence="1">
    <location>
        <begin position="1042"/>
        <end position="1066"/>
    </location>
</feature>
<feature type="compositionally biased region" description="Basic and acidic residues" evidence="1">
    <location>
        <begin position="72"/>
        <end position="336"/>
    </location>
</feature>
<keyword evidence="3" id="KW-1185">Reference proteome</keyword>
<feature type="compositionally biased region" description="Pro residues" evidence="1">
    <location>
        <begin position="871"/>
        <end position="889"/>
    </location>
</feature>
<proteinExistence type="predicted"/>
<feature type="region of interest" description="Disordered" evidence="1">
    <location>
        <begin position="411"/>
        <end position="583"/>
    </location>
</feature>
<reference evidence="2" key="1">
    <citation type="journal article" date="2023" name="Mol. Biol. Evol.">
        <title>Third-Generation Sequencing Reveals the Adaptive Role of the Epigenome in Three Deep-Sea Polychaetes.</title>
        <authorList>
            <person name="Perez M."/>
            <person name="Aroh O."/>
            <person name="Sun Y."/>
            <person name="Lan Y."/>
            <person name="Juniper S.K."/>
            <person name="Young C.R."/>
            <person name="Angers B."/>
            <person name="Qian P.Y."/>
        </authorList>
    </citation>
    <scope>NUCLEOTIDE SEQUENCE</scope>
    <source>
        <strain evidence="2">P08H-3</strain>
    </source>
</reference>
<evidence type="ECO:0000313" key="2">
    <source>
        <dbReference type="EMBL" id="KAK2151723.1"/>
    </source>
</evidence>